<dbReference type="PROSITE" id="PS00279">
    <property type="entry name" value="MACPF_1"/>
    <property type="match status" value="1"/>
</dbReference>
<name>A0A673ZKK1_SALTR</name>
<dbReference type="PANTHER" id="PTHR46096">
    <property type="entry name" value="PERFORIN-1"/>
    <property type="match status" value="1"/>
</dbReference>
<evidence type="ECO:0000256" key="2">
    <source>
        <dbReference type="ARBA" id="ARBA00004613"/>
    </source>
</evidence>
<keyword evidence="11" id="KW-1185">Reference proteome</keyword>
<evidence type="ECO:0000256" key="6">
    <source>
        <dbReference type="ARBA" id="ARBA00023136"/>
    </source>
</evidence>
<dbReference type="GO" id="GO:0001913">
    <property type="term" value="P:T cell mediated cytotoxicity"/>
    <property type="evidence" value="ECO:0007669"/>
    <property type="project" value="TreeGrafter"/>
</dbReference>
<dbReference type="GO" id="GO:0016020">
    <property type="term" value="C:membrane"/>
    <property type="evidence" value="ECO:0007669"/>
    <property type="project" value="UniProtKB-SubCell"/>
</dbReference>
<dbReference type="SMART" id="SM00457">
    <property type="entry name" value="MACPF"/>
    <property type="match status" value="1"/>
</dbReference>
<keyword evidence="6" id="KW-0472">Membrane</keyword>
<dbReference type="InterPro" id="IPR000008">
    <property type="entry name" value="C2_dom"/>
</dbReference>
<dbReference type="GO" id="GO:0001771">
    <property type="term" value="P:immunological synapse formation"/>
    <property type="evidence" value="ECO:0007669"/>
    <property type="project" value="TreeGrafter"/>
</dbReference>
<proteinExistence type="inferred from homology"/>
<dbReference type="Ensembl" id="ENSSTUT00000049280.1">
    <property type="protein sequence ID" value="ENSSTUP00000047247.1"/>
    <property type="gene ID" value="ENSSTUG00000019827.1"/>
</dbReference>
<dbReference type="FunCoup" id="A0A673ZKK1">
    <property type="interactions" value="2343"/>
</dbReference>
<dbReference type="OMA" id="DNPQWSE"/>
<dbReference type="InterPro" id="IPR020864">
    <property type="entry name" value="MACPF"/>
</dbReference>
<dbReference type="SMART" id="SM00239">
    <property type="entry name" value="C2"/>
    <property type="match status" value="1"/>
</dbReference>
<dbReference type="GO" id="GO:0005576">
    <property type="term" value="C:extracellular region"/>
    <property type="evidence" value="ECO:0007669"/>
    <property type="project" value="UniProtKB-SubCell"/>
</dbReference>
<feature type="domain" description="C2" evidence="8">
    <location>
        <begin position="410"/>
        <end position="528"/>
    </location>
</feature>
<dbReference type="InParanoid" id="A0A673ZKK1"/>
<feature type="domain" description="MACPF" evidence="9">
    <location>
        <begin position="63"/>
        <end position="404"/>
    </location>
</feature>
<dbReference type="GO" id="GO:0031640">
    <property type="term" value="P:killing of cells of another organism"/>
    <property type="evidence" value="ECO:0007669"/>
    <property type="project" value="UniProtKB-KW"/>
</dbReference>
<dbReference type="GO" id="GO:0051607">
    <property type="term" value="P:defense response to virus"/>
    <property type="evidence" value="ECO:0007669"/>
    <property type="project" value="TreeGrafter"/>
</dbReference>
<evidence type="ECO:0000259" key="9">
    <source>
        <dbReference type="PROSITE" id="PS51412"/>
    </source>
</evidence>
<evidence type="ECO:0000256" key="1">
    <source>
        <dbReference type="ARBA" id="ARBA00004370"/>
    </source>
</evidence>
<evidence type="ECO:0000256" key="5">
    <source>
        <dbReference type="ARBA" id="ARBA00022852"/>
    </source>
</evidence>
<dbReference type="Pfam" id="PF00168">
    <property type="entry name" value="C2"/>
    <property type="match status" value="1"/>
</dbReference>
<sequence>MAIAKSYNNFISKIPHDILSVYSLPLSHHICQFSLFPAPAMPVNLLLFLLLFLPVCHGCQTGFFTDCQKAPFVPGHNLAGEGFDIVKMQTSGAFVVDVRKFMVGGHDGNCTLCTNTLMNNQVQKLPLSVLDWRTKVRCRRSLSSQIYESSSSVLKETTNSASVSWKVGLGIKGVAGVAVGGTHSKTAMFAKGHSTKDKFSFTSHEFKCEYYIFRLRTQPPLSQEFQDSLKNLPSTYTHKTDPAYSHFISIYGTHYIRKVHLGGRVHSTTAIRTCKMAMSGLSLHSVSNCLGVEASGTIKGVTISAETKYCKSQSKKLKTGVSFGATFSDRVTEVQGGNVQVEDILFNPDKKSGYKTWLKSLIKVPGVVSYQLSSLHFLARDNPILKSNLRNAIRDYIKSTLRNKDCACKCSGHRNVDSNCCPGKPGVARMNVTVVRATGLWGDYFSKTDGYVKVFYGKQGGSTPVIWNNDFPYWNYRIPFGTVDLKSKQALNFEVWDRDNRWNDDLLGKGSITPQRGMSVTQMFKLKHGTLYASLSVVCGPSLKGAFCDQYAPSPGSQGRLSYAHDWDRETETLPTLFQGSHSTRNRTFL</sequence>
<comment type="similarity">
    <text evidence="3">Belongs to the complement C6/C7/C8/C9 family.</text>
</comment>
<accession>A0A673ZKK1</accession>
<dbReference type="Pfam" id="PF01823">
    <property type="entry name" value="MACPF"/>
    <property type="match status" value="1"/>
</dbReference>
<dbReference type="GeneTree" id="ENSGT00940000164067"/>
<comment type="subcellular location">
    <subcellularLocation>
        <location evidence="1">Membrane</location>
    </subcellularLocation>
    <subcellularLocation>
        <location evidence="2">Secreted</location>
    </subcellularLocation>
</comment>
<dbReference type="PROSITE" id="PS50004">
    <property type="entry name" value="C2"/>
    <property type="match status" value="1"/>
</dbReference>
<dbReference type="InterPro" id="IPR035892">
    <property type="entry name" value="C2_domain_sf"/>
</dbReference>
<evidence type="ECO:0000313" key="11">
    <source>
        <dbReference type="Proteomes" id="UP000472277"/>
    </source>
</evidence>
<dbReference type="InterPro" id="IPR020863">
    <property type="entry name" value="MACPF_CS"/>
</dbReference>
<evidence type="ECO:0000313" key="10">
    <source>
        <dbReference type="Ensembl" id="ENSSTUP00000047247.1"/>
    </source>
</evidence>
<dbReference type="GO" id="GO:0140911">
    <property type="term" value="F:pore-forming activity"/>
    <property type="evidence" value="ECO:0007669"/>
    <property type="project" value="InterPro"/>
</dbReference>
<evidence type="ECO:0000256" key="4">
    <source>
        <dbReference type="ARBA" id="ARBA00022525"/>
    </source>
</evidence>
<dbReference type="AlphaFoldDB" id="A0A673ZKK1"/>
<evidence type="ECO:0000259" key="8">
    <source>
        <dbReference type="PROSITE" id="PS50004"/>
    </source>
</evidence>
<dbReference type="CDD" id="cd04032">
    <property type="entry name" value="C2_Perforin"/>
    <property type="match status" value="1"/>
</dbReference>
<keyword evidence="5" id="KW-0204">Cytolysis</keyword>
<dbReference type="GO" id="GO:0022829">
    <property type="term" value="F:wide pore channel activity"/>
    <property type="evidence" value="ECO:0007669"/>
    <property type="project" value="TreeGrafter"/>
</dbReference>
<keyword evidence="7" id="KW-1015">Disulfide bond</keyword>
<dbReference type="SUPFAM" id="SSF49562">
    <property type="entry name" value="C2 domain (Calcium/lipid-binding domain, CaLB)"/>
    <property type="match status" value="1"/>
</dbReference>
<protein>
    <submittedName>
        <fullName evidence="10">Perforin 1.3</fullName>
    </submittedName>
</protein>
<reference evidence="10" key="2">
    <citation type="submission" date="2025-09" db="UniProtKB">
        <authorList>
            <consortium name="Ensembl"/>
        </authorList>
    </citation>
    <scope>IDENTIFICATION</scope>
</reference>
<dbReference type="PANTHER" id="PTHR46096:SF5">
    <property type="entry name" value="PERFORIN 1.2 PRECURSOR-RELATED"/>
    <property type="match status" value="1"/>
</dbReference>
<dbReference type="Gene3D" id="2.60.40.150">
    <property type="entry name" value="C2 domain"/>
    <property type="match status" value="1"/>
</dbReference>
<dbReference type="Proteomes" id="UP000472277">
    <property type="component" value="Chromosome 32"/>
</dbReference>
<dbReference type="GO" id="GO:0005509">
    <property type="term" value="F:calcium ion binding"/>
    <property type="evidence" value="ECO:0007669"/>
    <property type="project" value="InterPro"/>
</dbReference>
<dbReference type="InterPro" id="IPR052784">
    <property type="entry name" value="Perforin-1_pore-forming"/>
</dbReference>
<evidence type="ECO:0000256" key="3">
    <source>
        <dbReference type="ARBA" id="ARBA00009214"/>
    </source>
</evidence>
<dbReference type="InterPro" id="IPR037300">
    <property type="entry name" value="Perforin-1_C2"/>
</dbReference>
<evidence type="ECO:0000256" key="7">
    <source>
        <dbReference type="ARBA" id="ARBA00023157"/>
    </source>
</evidence>
<dbReference type="PROSITE" id="PS51412">
    <property type="entry name" value="MACPF_2"/>
    <property type="match status" value="1"/>
</dbReference>
<keyword evidence="4" id="KW-0964">Secreted</keyword>
<reference evidence="10" key="1">
    <citation type="submission" date="2025-08" db="UniProtKB">
        <authorList>
            <consortium name="Ensembl"/>
        </authorList>
    </citation>
    <scope>IDENTIFICATION</scope>
</reference>
<organism evidence="10 11">
    <name type="scientific">Salmo trutta</name>
    <name type="common">Brown trout</name>
    <dbReference type="NCBI Taxonomy" id="8032"/>
    <lineage>
        <taxon>Eukaryota</taxon>
        <taxon>Metazoa</taxon>
        <taxon>Chordata</taxon>
        <taxon>Craniata</taxon>
        <taxon>Vertebrata</taxon>
        <taxon>Euteleostomi</taxon>
        <taxon>Actinopterygii</taxon>
        <taxon>Neopterygii</taxon>
        <taxon>Teleostei</taxon>
        <taxon>Protacanthopterygii</taxon>
        <taxon>Salmoniformes</taxon>
        <taxon>Salmonidae</taxon>
        <taxon>Salmoninae</taxon>
        <taxon>Salmo</taxon>
    </lineage>
</organism>